<sequence length="258" mass="28029">MELPTYDCAWTAQTQHVVIRRSRIAGRPPELDFDTDKKHLAPASKDLYQYLIAKNSLECVNDVILHRRAFEALGARHITPKFGRLANLMTVDSVDVPRVPFDLTSIIRQVVREELDRCEAASVLSPRSLNRETAVPFILPPAIAAYRVSAPSASKVTSMPTSPDYALSAVACKPHQGTDHALSIGATITMVAKPTGLLPLIAGRPINRITTVTRQLQCEAWRRHLHGSTGLISTVTSELFTAGKLGGATHGSEAAGHL</sequence>
<name>A0A9J6CUN8_RHIMP</name>
<accession>A0A9J6CUN8</accession>
<gene>
    <name evidence="1" type="ORF">HPB51_029495</name>
</gene>
<reference evidence="1" key="2">
    <citation type="submission" date="2021-09" db="EMBL/GenBank/DDBJ databases">
        <authorList>
            <person name="Jia N."/>
            <person name="Wang J."/>
            <person name="Shi W."/>
            <person name="Du L."/>
            <person name="Sun Y."/>
            <person name="Zhan W."/>
            <person name="Jiang J."/>
            <person name="Wang Q."/>
            <person name="Zhang B."/>
            <person name="Ji P."/>
            <person name="Sakyi L.B."/>
            <person name="Cui X."/>
            <person name="Yuan T."/>
            <person name="Jiang B."/>
            <person name="Yang W."/>
            <person name="Lam T.T.-Y."/>
            <person name="Chang Q."/>
            <person name="Ding S."/>
            <person name="Wang X."/>
            <person name="Zhu J."/>
            <person name="Ruan X."/>
            <person name="Zhao L."/>
            <person name="Wei J."/>
            <person name="Que T."/>
            <person name="Du C."/>
            <person name="Cheng J."/>
            <person name="Dai P."/>
            <person name="Han X."/>
            <person name="Huang E."/>
            <person name="Gao Y."/>
            <person name="Liu J."/>
            <person name="Shao H."/>
            <person name="Ye R."/>
            <person name="Li L."/>
            <person name="Wei W."/>
            <person name="Wang X."/>
            <person name="Wang C."/>
            <person name="Huo Q."/>
            <person name="Li W."/>
            <person name="Guo W."/>
            <person name="Chen H."/>
            <person name="Chen S."/>
            <person name="Zhou L."/>
            <person name="Zhou L."/>
            <person name="Ni X."/>
            <person name="Tian J."/>
            <person name="Zhou Y."/>
            <person name="Sheng Y."/>
            <person name="Liu T."/>
            <person name="Pan Y."/>
            <person name="Xia L."/>
            <person name="Li J."/>
            <person name="Zhao F."/>
            <person name="Cao W."/>
        </authorList>
    </citation>
    <scope>NUCLEOTIDE SEQUENCE</scope>
    <source>
        <strain evidence="1">Rmic-2018</strain>
        <tissue evidence="1">Larvae</tissue>
    </source>
</reference>
<dbReference type="EMBL" id="JABSTU010006834">
    <property type="protein sequence ID" value="KAH7932153.1"/>
    <property type="molecule type" value="Genomic_DNA"/>
</dbReference>
<reference evidence="1" key="1">
    <citation type="journal article" date="2020" name="Cell">
        <title>Large-Scale Comparative Analyses of Tick Genomes Elucidate Their Genetic Diversity and Vector Capacities.</title>
        <authorList>
            <consortium name="Tick Genome and Microbiome Consortium (TIGMIC)"/>
            <person name="Jia N."/>
            <person name="Wang J."/>
            <person name="Shi W."/>
            <person name="Du L."/>
            <person name="Sun Y."/>
            <person name="Zhan W."/>
            <person name="Jiang J.F."/>
            <person name="Wang Q."/>
            <person name="Zhang B."/>
            <person name="Ji P."/>
            <person name="Bell-Sakyi L."/>
            <person name="Cui X.M."/>
            <person name="Yuan T.T."/>
            <person name="Jiang B.G."/>
            <person name="Yang W.F."/>
            <person name="Lam T.T."/>
            <person name="Chang Q.C."/>
            <person name="Ding S.J."/>
            <person name="Wang X.J."/>
            <person name="Zhu J.G."/>
            <person name="Ruan X.D."/>
            <person name="Zhao L."/>
            <person name="Wei J.T."/>
            <person name="Ye R.Z."/>
            <person name="Que T.C."/>
            <person name="Du C.H."/>
            <person name="Zhou Y.H."/>
            <person name="Cheng J.X."/>
            <person name="Dai P.F."/>
            <person name="Guo W.B."/>
            <person name="Han X.H."/>
            <person name="Huang E.J."/>
            <person name="Li L.F."/>
            <person name="Wei W."/>
            <person name="Gao Y.C."/>
            <person name="Liu J.Z."/>
            <person name="Shao H.Z."/>
            <person name="Wang X."/>
            <person name="Wang C.C."/>
            <person name="Yang T.C."/>
            <person name="Huo Q.B."/>
            <person name="Li W."/>
            <person name="Chen H.Y."/>
            <person name="Chen S.E."/>
            <person name="Zhou L.G."/>
            <person name="Ni X.B."/>
            <person name="Tian J.H."/>
            <person name="Sheng Y."/>
            <person name="Liu T."/>
            <person name="Pan Y.S."/>
            <person name="Xia L.Y."/>
            <person name="Li J."/>
            <person name="Zhao F."/>
            <person name="Cao W.C."/>
        </authorList>
    </citation>
    <scope>NUCLEOTIDE SEQUENCE</scope>
    <source>
        <strain evidence="1">Rmic-2018</strain>
    </source>
</reference>
<protein>
    <submittedName>
        <fullName evidence="1">Uncharacterized protein</fullName>
    </submittedName>
</protein>
<proteinExistence type="predicted"/>
<dbReference type="Proteomes" id="UP000821866">
    <property type="component" value="Unassembled WGS sequence"/>
</dbReference>
<organism evidence="1 2">
    <name type="scientific">Rhipicephalus microplus</name>
    <name type="common">Cattle tick</name>
    <name type="synonym">Boophilus microplus</name>
    <dbReference type="NCBI Taxonomy" id="6941"/>
    <lineage>
        <taxon>Eukaryota</taxon>
        <taxon>Metazoa</taxon>
        <taxon>Ecdysozoa</taxon>
        <taxon>Arthropoda</taxon>
        <taxon>Chelicerata</taxon>
        <taxon>Arachnida</taxon>
        <taxon>Acari</taxon>
        <taxon>Parasitiformes</taxon>
        <taxon>Ixodida</taxon>
        <taxon>Ixodoidea</taxon>
        <taxon>Ixodidae</taxon>
        <taxon>Rhipicephalinae</taxon>
        <taxon>Rhipicephalus</taxon>
        <taxon>Boophilus</taxon>
    </lineage>
</organism>
<evidence type="ECO:0000313" key="1">
    <source>
        <dbReference type="EMBL" id="KAH7932153.1"/>
    </source>
</evidence>
<evidence type="ECO:0000313" key="2">
    <source>
        <dbReference type="Proteomes" id="UP000821866"/>
    </source>
</evidence>
<dbReference type="AlphaFoldDB" id="A0A9J6CUN8"/>
<comment type="caution">
    <text evidence="1">The sequence shown here is derived from an EMBL/GenBank/DDBJ whole genome shotgun (WGS) entry which is preliminary data.</text>
</comment>
<keyword evidence="2" id="KW-1185">Reference proteome</keyword>